<accession>A0ABS6TC70</accession>
<sequence length="208" mass="24203">MTENKVIRKPLQKRALEKKAKILATARKLFSERNFFNVSTNEIAKEAGLSIGTLYAYYNSKEDILIELVEEYHKTFLTIFAEINQSQSFELFKTDTQKWLVNLINRLISVEDEAFHQEIEMLAMTVPEVKKVVREQQNKMKHLTYEHFLYYANQSNPQQIKILSTIIFDFITSLVDEVLYSEHTEKEAEEIISAGVAAIDLLIKAYLT</sequence>
<evidence type="ECO:0000256" key="1">
    <source>
        <dbReference type="ARBA" id="ARBA00023125"/>
    </source>
</evidence>
<feature type="DNA-binding region" description="H-T-H motif" evidence="2">
    <location>
        <begin position="39"/>
        <end position="58"/>
    </location>
</feature>
<evidence type="ECO:0000259" key="3">
    <source>
        <dbReference type="PROSITE" id="PS50977"/>
    </source>
</evidence>
<reference evidence="4 5" key="1">
    <citation type="submission" date="2021-06" db="EMBL/GenBank/DDBJ databases">
        <title>Enterococcus alishanensis sp. nov., a novel lactic acid bacterium isolated from fresh coffee beans.</title>
        <authorList>
            <person name="Chen Y.-S."/>
        </authorList>
    </citation>
    <scope>NUCLEOTIDE SEQUENCE [LARGE SCALE GENOMIC DNA]</scope>
    <source>
        <strain evidence="4 5">ALS3</strain>
    </source>
</reference>
<dbReference type="PANTHER" id="PTHR43479">
    <property type="entry name" value="ACREF/ENVCD OPERON REPRESSOR-RELATED"/>
    <property type="match status" value="1"/>
</dbReference>
<comment type="caution">
    <text evidence="4">The sequence shown here is derived from an EMBL/GenBank/DDBJ whole genome shotgun (WGS) entry which is preliminary data.</text>
</comment>
<dbReference type="InterPro" id="IPR055155">
    <property type="entry name" value="SMU_134-like_C"/>
</dbReference>
<dbReference type="PROSITE" id="PS50977">
    <property type="entry name" value="HTH_TETR_2"/>
    <property type="match status" value="1"/>
</dbReference>
<proteinExistence type="predicted"/>
<protein>
    <submittedName>
        <fullName evidence="4">TetR/AcrR family transcriptional regulator</fullName>
    </submittedName>
</protein>
<keyword evidence="1 2" id="KW-0238">DNA-binding</keyword>
<evidence type="ECO:0000313" key="4">
    <source>
        <dbReference type="EMBL" id="MBV7390494.1"/>
    </source>
</evidence>
<gene>
    <name evidence="4" type="ORF">KUA55_07370</name>
</gene>
<feature type="domain" description="HTH tetR-type" evidence="3">
    <location>
        <begin position="16"/>
        <end position="76"/>
    </location>
</feature>
<dbReference type="Pfam" id="PF00440">
    <property type="entry name" value="TetR_N"/>
    <property type="match status" value="1"/>
</dbReference>
<dbReference type="EMBL" id="JAHUZB010000003">
    <property type="protein sequence ID" value="MBV7390494.1"/>
    <property type="molecule type" value="Genomic_DNA"/>
</dbReference>
<dbReference type="Proteomes" id="UP000774130">
    <property type="component" value="Unassembled WGS sequence"/>
</dbReference>
<dbReference type="RefSeq" id="WP_218325558.1">
    <property type="nucleotide sequence ID" value="NZ_JAHUZB010000003.1"/>
</dbReference>
<dbReference type="Pfam" id="PF22568">
    <property type="entry name" value="Tet_C_40"/>
    <property type="match status" value="1"/>
</dbReference>
<dbReference type="InterPro" id="IPR050624">
    <property type="entry name" value="HTH-type_Tx_Regulator"/>
</dbReference>
<dbReference type="PANTHER" id="PTHR43479:SF11">
    <property type="entry name" value="ACREF_ENVCD OPERON REPRESSOR-RELATED"/>
    <property type="match status" value="1"/>
</dbReference>
<name>A0ABS6TC70_9ENTE</name>
<evidence type="ECO:0000313" key="5">
    <source>
        <dbReference type="Proteomes" id="UP000774130"/>
    </source>
</evidence>
<organism evidence="4 5">
    <name type="scientific">Enterococcus alishanensis</name>
    <dbReference type="NCBI Taxonomy" id="1303817"/>
    <lineage>
        <taxon>Bacteria</taxon>
        <taxon>Bacillati</taxon>
        <taxon>Bacillota</taxon>
        <taxon>Bacilli</taxon>
        <taxon>Lactobacillales</taxon>
        <taxon>Enterococcaceae</taxon>
        <taxon>Enterococcus</taxon>
    </lineage>
</organism>
<keyword evidence="5" id="KW-1185">Reference proteome</keyword>
<dbReference type="InterPro" id="IPR001647">
    <property type="entry name" value="HTH_TetR"/>
</dbReference>
<evidence type="ECO:0000256" key="2">
    <source>
        <dbReference type="PROSITE-ProRule" id="PRU00335"/>
    </source>
</evidence>